<sequence>DRPDRRVALGHGHRRGAGGDHRLADSQPGARLACASRCQPAARTQCAALPAGVADAGHCGYRVRWCVLCLHLPSGDPDRSDPRVELHDSRGHGRVRPGHDGR</sequence>
<gene>
    <name evidence="2" type="ORF">Tci_922536</name>
</gene>
<reference evidence="2" key="1">
    <citation type="journal article" date="2019" name="Sci. Rep.">
        <title>Draft genome of Tanacetum cinerariifolium, the natural source of mosquito coil.</title>
        <authorList>
            <person name="Yamashiro T."/>
            <person name="Shiraishi A."/>
            <person name="Satake H."/>
            <person name="Nakayama K."/>
        </authorList>
    </citation>
    <scope>NUCLEOTIDE SEQUENCE</scope>
</reference>
<comment type="caution">
    <text evidence="2">The sequence shown here is derived from an EMBL/GenBank/DDBJ whole genome shotgun (WGS) entry which is preliminary data.</text>
</comment>
<organism evidence="2">
    <name type="scientific">Tanacetum cinerariifolium</name>
    <name type="common">Dalmatian daisy</name>
    <name type="synonym">Chrysanthemum cinerariifolium</name>
    <dbReference type="NCBI Taxonomy" id="118510"/>
    <lineage>
        <taxon>Eukaryota</taxon>
        <taxon>Viridiplantae</taxon>
        <taxon>Streptophyta</taxon>
        <taxon>Embryophyta</taxon>
        <taxon>Tracheophyta</taxon>
        <taxon>Spermatophyta</taxon>
        <taxon>Magnoliopsida</taxon>
        <taxon>eudicotyledons</taxon>
        <taxon>Gunneridae</taxon>
        <taxon>Pentapetalae</taxon>
        <taxon>asterids</taxon>
        <taxon>campanulids</taxon>
        <taxon>Asterales</taxon>
        <taxon>Asteraceae</taxon>
        <taxon>Asteroideae</taxon>
        <taxon>Anthemideae</taxon>
        <taxon>Anthemidinae</taxon>
        <taxon>Tanacetum</taxon>
    </lineage>
</organism>
<proteinExistence type="predicted"/>
<name>A0A699WSV2_TANCI</name>
<feature type="region of interest" description="Disordered" evidence="1">
    <location>
        <begin position="1"/>
        <end position="26"/>
    </location>
</feature>
<protein>
    <submittedName>
        <fullName evidence="2">Uncharacterized protein</fullName>
    </submittedName>
</protein>
<feature type="compositionally biased region" description="Basic and acidic residues" evidence="1">
    <location>
        <begin position="76"/>
        <end position="102"/>
    </location>
</feature>
<dbReference type="AlphaFoldDB" id="A0A699WSV2"/>
<feature type="non-terminal residue" evidence="2">
    <location>
        <position position="1"/>
    </location>
</feature>
<feature type="region of interest" description="Disordered" evidence="1">
    <location>
        <begin position="74"/>
        <end position="102"/>
    </location>
</feature>
<evidence type="ECO:0000256" key="1">
    <source>
        <dbReference type="SAM" id="MobiDB-lite"/>
    </source>
</evidence>
<accession>A0A699WSV2</accession>
<evidence type="ECO:0000313" key="2">
    <source>
        <dbReference type="EMBL" id="GFD50567.1"/>
    </source>
</evidence>
<dbReference type="EMBL" id="BKCJ011758927">
    <property type="protein sequence ID" value="GFD50567.1"/>
    <property type="molecule type" value="Genomic_DNA"/>
</dbReference>